<sequence length="103" mass="11451">MKLRKSTLWGLVFLLAANSVLTAQAADGADAVADSGYGDEGVVEQYLQDREEVEEELEEFYKTAALGDQPDQNSEAMENPTCYTRNLALRRSARDRVAMAFTR</sequence>
<organism evidence="2 3">
    <name type="scientific">Elysia marginata</name>
    <dbReference type="NCBI Taxonomy" id="1093978"/>
    <lineage>
        <taxon>Eukaryota</taxon>
        <taxon>Metazoa</taxon>
        <taxon>Spiralia</taxon>
        <taxon>Lophotrochozoa</taxon>
        <taxon>Mollusca</taxon>
        <taxon>Gastropoda</taxon>
        <taxon>Heterobranchia</taxon>
        <taxon>Euthyneura</taxon>
        <taxon>Panpulmonata</taxon>
        <taxon>Sacoglossa</taxon>
        <taxon>Placobranchoidea</taxon>
        <taxon>Plakobranchidae</taxon>
        <taxon>Elysia</taxon>
    </lineage>
</organism>
<gene>
    <name evidence="2" type="ORF">ElyMa_003802800</name>
</gene>
<dbReference type="AlphaFoldDB" id="A0AAV4FCC5"/>
<dbReference type="EMBL" id="BMAT01007771">
    <property type="protein sequence ID" value="GFR71062.1"/>
    <property type="molecule type" value="Genomic_DNA"/>
</dbReference>
<reference evidence="2 3" key="1">
    <citation type="journal article" date="2021" name="Elife">
        <title>Chloroplast acquisition without the gene transfer in kleptoplastic sea slugs, Plakobranchus ocellatus.</title>
        <authorList>
            <person name="Maeda T."/>
            <person name="Takahashi S."/>
            <person name="Yoshida T."/>
            <person name="Shimamura S."/>
            <person name="Takaki Y."/>
            <person name="Nagai Y."/>
            <person name="Toyoda A."/>
            <person name="Suzuki Y."/>
            <person name="Arimoto A."/>
            <person name="Ishii H."/>
            <person name="Satoh N."/>
            <person name="Nishiyama T."/>
            <person name="Hasebe M."/>
            <person name="Maruyama T."/>
            <person name="Minagawa J."/>
            <person name="Obokata J."/>
            <person name="Shigenobu S."/>
        </authorList>
    </citation>
    <scope>NUCLEOTIDE SEQUENCE [LARGE SCALE GENOMIC DNA]</scope>
</reference>
<name>A0AAV4FCC5_9GAST</name>
<feature type="chain" id="PRO_5043864866" description="Secreted protein" evidence="1">
    <location>
        <begin position="26"/>
        <end position="103"/>
    </location>
</feature>
<protein>
    <recommendedName>
        <fullName evidence="4">Secreted protein</fullName>
    </recommendedName>
</protein>
<feature type="signal peptide" evidence="1">
    <location>
        <begin position="1"/>
        <end position="25"/>
    </location>
</feature>
<comment type="caution">
    <text evidence="2">The sequence shown here is derived from an EMBL/GenBank/DDBJ whole genome shotgun (WGS) entry which is preliminary data.</text>
</comment>
<evidence type="ECO:0008006" key="4">
    <source>
        <dbReference type="Google" id="ProtNLM"/>
    </source>
</evidence>
<evidence type="ECO:0000256" key="1">
    <source>
        <dbReference type="SAM" id="SignalP"/>
    </source>
</evidence>
<dbReference type="Proteomes" id="UP000762676">
    <property type="component" value="Unassembled WGS sequence"/>
</dbReference>
<evidence type="ECO:0000313" key="2">
    <source>
        <dbReference type="EMBL" id="GFR71062.1"/>
    </source>
</evidence>
<keyword evidence="1" id="KW-0732">Signal</keyword>
<proteinExistence type="predicted"/>
<evidence type="ECO:0000313" key="3">
    <source>
        <dbReference type="Proteomes" id="UP000762676"/>
    </source>
</evidence>
<keyword evidence="3" id="KW-1185">Reference proteome</keyword>
<accession>A0AAV4FCC5</accession>